<dbReference type="Proteomes" id="UP000886611">
    <property type="component" value="Unassembled WGS sequence"/>
</dbReference>
<comment type="caution">
    <text evidence="17">The sequence shown here is derived from an EMBL/GenBank/DDBJ whole genome shotgun (WGS) entry which is preliminary data.</text>
</comment>
<evidence type="ECO:0000313" key="17">
    <source>
        <dbReference type="EMBL" id="KAG2460691.1"/>
    </source>
</evidence>
<dbReference type="InterPro" id="IPR002547">
    <property type="entry name" value="tRNA-bd_dom"/>
</dbReference>
<dbReference type="GO" id="GO:0006950">
    <property type="term" value="P:response to stress"/>
    <property type="evidence" value="ECO:0007669"/>
    <property type="project" value="UniProtKB-ARBA"/>
</dbReference>
<keyword evidence="9 14" id="KW-0694">RNA-binding</keyword>
<dbReference type="Gene3D" id="2.40.50.140">
    <property type="entry name" value="Nucleic acid-binding proteins"/>
    <property type="match status" value="1"/>
</dbReference>
<dbReference type="SUPFAM" id="SSF50249">
    <property type="entry name" value="Nucleic acid-binding proteins"/>
    <property type="match status" value="1"/>
</dbReference>
<dbReference type="GO" id="GO:0000049">
    <property type="term" value="F:tRNA binding"/>
    <property type="evidence" value="ECO:0007669"/>
    <property type="project" value="UniProtKB-UniRule"/>
</dbReference>
<dbReference type="NCBIfam" id="TIGR00234">
    <property type="entry name" value="tyrS"/>
    <property type="match status" value="1"/>
</dbReference>
<dbReference type="Gene3D" id="1.10.240.10">
    <property type="entry name" value="Tyrosyl-Transfer RNA Synthetase"/>
    <property type="match status" value="1"/>
</dbReference>
<proteinExistence type="inferred from homology"/>
<dbReference type="InterPro" id="IPR014729">
    <property type="entry name" value="Rossmann-like_a/b/a_fold"/>
</dbReference>
<keyword evidence="18" id="KW-1185">Reference proteome</keyword>
<keyword evidence="12" id="KW-0539">Nucleus</keyword>
<keyword evidence="11 15" id="KW-0030">Aminoacyl-tRNA synthetase</keyword>
<dbReference type="Pfam" id="PF00579">
    <property type="entry name" value="tRNA-synt_1b"/>
    <property type="match status" value="1"/>
</dbReference>
<dbReference type="GO" id="GO:0006437">
    <property type="term" value="P:tyrosyl-tRNA aminoacylation"/>
    <property type="evidence" value="ECO:0007669"/>
    <property type="project" value="InterPro"/>
</dbReference>
<evidence type="ECO:0000256" key="10">
    <source>
        <dbReference type="ARBA" id="ARBA00022917"/>
    </source>
</evidence>
<dbReference type="CDD" id="cd02799">
    <property type="entry name" value="tRNA_bind_EMAP-II_like"/>
    <property type="match status" value="1"/>
</dbReference>
<comment type="subcellular location">
    <subcellularLocation>
        <location evidence="2">Cytoplasm</location>
    </subcellularLocation>
    <subcellularLocation>
        <location evidence="1">Nucleus</location>
    </subcellularLocation>
</comment>
<dbReference type="FunFam" id="3.40.50.620:FF:000040">
    <property type="entry name" value="Tyrosine--tRNA ligase"/>
    <property type="match status" value="1"/>
</dbReference>
<dbReference type="GO" id="GO:0004831">
    <property type="term" value="F:tyrosine-tRNA ligase activity"/>
    <property type="evidence" value="ECO:0007669"/>
    <property type="project" value="UniProtKB-EC"/>
</dbReference>
<evidence type="ECO:0000256" key="5">
    <source>
        <dbReference type="ARBA" id="ARBA00022555"/>
    </source>
</evidence>
<feature type="non-terminal residue" evidence="17">
    <location>
        <position position="544"/>
    </location>
</feature>
<dbReference type="Gene3D" id="3.40.50.620">
    <property type="entry name" value="HUPs"/>
    <property type="match status" value="1"/>
</dbReference>
<dbReference type="PANTHER" id="PTHR11586:SF43">
    <property type="entry name" value="TYROSINE--TRNA LIGASE, CYTOPLASMIC"/>
    <property type="match status" value="1"/>
</dbReference>
<dbReference type="AlphaFoldDB" id="A0A8X8BM81"/>
<dbReference type="GO" id="GO:0005634">
    <property type="term" value="C:nucleus"/>
    <property type="evidence" value="ECO:0007669"/>
    <property type="project" value="UniProtKB-SubCell"/>
</dbReference>
<evidence type="ECO:0000313" key="18">
    <source>
        <dbReference type="Proteomes" id="UP000886611"/>
    </source>
</evidence>
<evidence type="ECO:0000256" key="12">
    <source>
        <dbReference type="ARBA" id="ARBA00023242"/>
    </source>
</evidence>
<reference evidence="17 18" key="1">
    <citation type="journal article" date="2021" name="Cell">
        <title>Tracing the genetic footprints of vertebrate landing in non-teleost ray-finned fishes.</title>
        <authorList>
            <person name="Bi X."/>
            <person name="Wang K."/>
            <person name="Yang L."/>
            <person name="Pan H."/>
            <person name="Jiang H."/>
            <person name="Wei Q."/>
            <person name="Fang M."/>
            <person name="Yu H."/>
            <person name="Zhu C."/>
            <person name="Cai Y."/>
            <person name="He Y."/>
            <person name="Gan X."/>
            <person name="Zeng H."/>
            <person name="Yu D."/>
            <person name="Zhu Y."/>
            <person name="Jiang H."/>
            <person name="Qiu Q."/>
            <person name="Yang H."/>
            <person name="Zhang Y.E."/>
            <person name="Wang W."/>
            <person name="Zhu M."/>
            <person name="He S."/>
            <person name="Zhang G."/>
        </authorList>
    </citation>
    <scope>NUCLEOTIDE SEQUENCE [LARGE SCALE GENOMIC DNA]</scope>
    <source>
        <strain evidence="17">Bchr_013</strain>
    </source>
</reference>
<keyword evidence="5 14" id="KW-0820">tRNA-binding</keyword>
<protein>
    <recommendedName>
        <fullName evidence="15">Tyrosine--tRNA ligase</fullName>
        <ecNumber evidence="15">6.1.1.1</ecNumber>
    </recommendedName>
    <alternativeName>
        <fullName evidence="15">Tyrosyl-tRNA synthetase</fullName>
    </alternativeName>
</protein>
<dbReference type="InterPro" id="IPR012340">
    <property type="entry name" value="NA-bd_OB-fold"/>
</dbReference>
<dbReference type="PRINTS" id="PR01040">
    <property type="entry name" value="TRNASYNTHTYR"/>
</dbReference>
<name>A0A8X8BM81_POLSE</name>
<dbReference type="EC" id="6.1.1.1" evidence="15"/>
<dbReference type="PROSITE" id="PS50886">
    <property type="entry name" value="TRBD"/>
    <property type="match status" value="1"/>
</dbReference>
<dbReference type="InterPro" id="IPR002305">
    <property type="entry name" value="aa-tRNA-synth_Ic"/>
</dbReference>
<keyword evidence="8 15" id="KW-0067">ATP-binding</keyword>
<keyword evidence="7 15" id="KW-0547">Nucleotide-binding</keyword>
<evidence type="ECO:0000256" key="13">
    <source>
        <dbReference type="ARBA" id="ARBA00048400"/>
    </source>
</evidence>
<dbReference type="SUPFAM" id="SSF52374">
    <property type="entry name" value="Nucleotidylyl transferase"/>
    <property type="match status" value="1"/>
</dbReference>
<evidence type="ECO:0000256" key="14">
    <source>
        <dbReference type="PROSITE-ProRule" id="PRU00209"/>
    </source>
</evidence>
<sequence>MGNKSLAGQKEEGAKVVKVIDVSVRFQEVLGEDKLKEILKEKDLRIYWGTATTGKPHVAYFVPMSKIADFLKAGCEVTILFADLHAYLDNMKAPWDLLELRTKYYEQVIKAMLESIGVPLEKLKFVRGTDFQLSREYTLDVYKLSSSVTQHDAKKAGAEVVKQVDHPLLSGLLYPGLQALDEEYLKVDAQFGGVDQRKIFTFAEKYLPSIGYTKRIHLMNPMVPGLTGGKMSSSEEESKIDLLDKKEDLKKKLKKAFCEPGNVENNGVLSFVKYVLFPLHSEFVIRRDPKFGGDKTYTVFEELEKDFAEQQVHPGDLKSSVEVSLNKLLDPIRKKFENPELIKLTESAYPDLVKQRHVLFTISEAAPKGNPKTADNDDIVPSRLDIRIGKVISVEKHPDANSLFVEKIDVGEPEPRTVVSGLVDYISAEDLQDRLVVLLCNLKPQKMRGIESQAMLLCASKDMNGKKVEPLNPPEGSAPGDHVFVEGYEDGKPDEELKPKKKVFEKLQVDFHISDGCIAQWKERNIMTKLGQITCKSLKGGNIS</sequence>
<evidence type="ECO:0000256" key="8">
    <source>
        <dbReference type="ARBA" id="ARBA00022840"/>
    </source>
</evidence>
<organism evidence="17 18">
    <name type="scientific">Polypterus senegalus</name>
    <name type="common">Senegal bichir</name>
    <dbReference type="NCBI Taxonomy" id="55291"/>
    <lineage>
        <taxon>Eukaryota</taxon>
        <taxon>Metazoa</taxon>
        <taxon>Chordata</taxon>
        <taxon>Craniata</taxon>
        <taxon>Vertebrata</taxon>
        <taxon>Euteleostomi</taxon>
        <taxon>Actinopterygii</taxon>
        <taxon>Polypteriformes</taxon>
        <taxon>Polypteridae</taxon>
        <taxon>Polypterus</taxon>
    </lineage>
</organism>
<evidence type="ECO:0000256" key="11">
    <source>
        <dbReference type="ARBA" id="ARBA00023146"/>
    </source>
</evidence>
<evidence type="ECO:0000256" key="15">
    <source>
        <dbReference type="RuleBase" id="RU361234"/>
    </source>
</evidence>
<evidence type="ECO:0000259" key="16">
    <source>
        <dbReference type="PROSITE" id="PS50886"/>
    </source>
</evidence>
<dbReference type="InterPro" id="IPR002307">
    <property type="entry name" value="Tyr-tRNA-ligase"/>
</dbReference>
<comment type="catalytic activity">
    <reaction evidence="13">
        <text>tRNA(Tyr) + L-tyrosine + ATP = L-tyrosyl-tRNA(Tyr) + AMP + diphosphate + H(+)</text>
        <dbReference type="Rhea" id="RHEA:10220"/>
        <dbReference type="Rhea" id="RHEA-COMP:9706"/>
        <dbReference type="Rhea" id="RHEA-COMP:9707"/>
        <dbReference type="ChEBI" id="CHEBI:15378"/>
        <dbReference type="ChEBI" id="CHEBI:30616"/>
        <dbReference type="ChEBI" id="CHEBI:33019"/>
        <dbReference type="ChEBI" id="CHEBI:58315"/>
        <dbReference type="ChEBI" id="CHEBI:78442"/>
        <dbReference type="ChEBI" id="CHEBI:78536"/>
        <dbReference type="ChEBI" id="CHEBI:456215"/>
        <dbReference type="EC" id="6.1.1.1"/>
    </reaction>
    <physiologicalReaction direction="left-to-right" evidence="13">
        <dbReference type="Rhea" id="RHEA:10221"/>
    </physiologicalReaction>
</comment>
<dbReference type="PANTHER" id="PTHR11586">
    <property type="entry name" value="TRNA-AMINOACYLATION COFACTOR ARC1 FAMILY MEMBER"/>
    <property type="match status" value="1"/>
</dbReference>
<dbReference type="GO" id="GO:0005524">
    <property type="term" value="F:ATP binding"/>
    <property type="evidence" value="ECO:0007669"/>
    <property type="project" value="UniProtKB-KW"/>
</dbReference>
<dbReference type="GO" id="GO:0005737">
    <property type="term" value="C:cytoplasm"/>
    <property type="evidence" value="ECO:0007669"/>
    <property type="project" value="UniProtKB-SubCell"/>
</dbReference>
<evidence type="ECO:0000256" key="2">
    <source>
        <dbReference type="ARBA" id="ARBA00004496"/>
    </source>
</evidence>
<dbReference type="FunFam" id="2.40.50.140:FF:000047">
    <property type="entry name" value="tyrosine--tRNA ligase, cytoplasmic isoform X2"/>
    <property type="match status" value="1"/>
</dbReference>
<evidence type="ECO:0000256" key="7">
    <source>
        <dbReference type="ARBA" id="ARBA00022741"/>
    </source>
</evidence>
<gene>
    <name evidence="17" type="primary">Yars</name>
    <name evidence="17" type="ORF">GTO96_0011355</name>
</gene>
<dbReference type="InterPro" id="IPR051270">
    <property type="entry name" value="Tyrosine-tRNA_ligase_regulator"/>
</dbReference>
<evidence type="ECO:0000256" key="6">
    <source>
        <dbReference type="ARBA" id="ARBA00022598"/>
    </source>
</evidence>
<keyword evidence="4" id="KW-0963">Cytoplasm</keyword>
<keyword evidence="6 15" id="KW-0436">Ligase</keyword>
<dbReference type="Pfam" id="PF01588">
    <property type="entry name" value="tRNA_bind"/>
    <property type="match status" value="1"/>
</dbReference>
<comment type="similarity">
    <text evidence="3 15">Belongs to the class-I aminoacyl-tRNA synthetase family.</text>
</comment>
<dbReference type="NCBIfam" id="NF006330">
    <property type="entry name" value="PRK08560.1"/>
    <property type="match status" value="1"/>
</dbReference>
<evidence type="ECO:0000256" key="3">
    <source>
        <dbReference type="ARBA" id="ARBA00005594"/>
    </source>
</evidence>
<evidence type="ECO:0000256" key="9">
    <source>
        <dbReference type="ARBA" id="ARBA00022884"/>
    </source>
</evidence>
<accession>A0A8X8BM81</accession>
<dbReference type="EMBL" id="JAATIS010004753">
    <property type="protein sequence ID" value="KAG2460691.1"/>
    <property type="molecule type" value="Genomic_DNA"/>
</dbReference>
<evidence type="ECO:0000256" key="1">
    <source>
        <dbReference type="ARBA" id="ARBA00004123"/>
    </source>
</evidence>
<evidence type="ECO:0000256" key="4">
    <source>
        <dbReference type="ARBA" id="ARBA00022490"/>
    </source>
</evidence>
<feature type="non-terminal residue" evidence="17">
    <location>
        <position position="1"/>
    </location>
</feature>
<keyword evidence="10 15" id="KW-0648">Protein biosynthesis</keyword>
<dbReference type="CDD" id="cd00805">
    <property type="entry name" value="TyrRS_core"/>
    <property type="match status" value="1"/>
</dbReference>
<dbReference type="FunFam" id="1.10.240.10:FF:000004">
    <property type="entry name" value="Tyrosine--tRNA ligase"/>
    <property type="match status" value="1"/>
</dbReference>
<feature type="domain" description="TRNA-binding" evidence="16">
    <location>
        <begin position="380"/>
        <end position="484"/>
    </location>
</feature>